<feature type="region of interest" description="Disordered" evidence="1">
    <location>
        <begin position="132"/>
        <end position="204"/>
    </location>
</feature>
<evidence type="ECO:0000313" key="3">
    <source>
        <dbReference type="Proteomes" id="UP001521116"/>
    </source>
</evidence>
<reference evidence="2 3" key="1">
    <citation type="submission" date="2024-02" db="EMBL/GenBank/DDBJ databases">
        <title>De novo assembly and annotation of 12 fungi associated with fruit tree decline syndrome in Ontario, Canada.</title>
        <authorList>
            <person name="Sulman M."/>
            <person name="Ellouze W."/>
            <person name="Ilyukhin E."/>
        </authorList>
    </citation>
    <scope>NUCLEOTIDE SEQUENCE [LARGE SCALE GENOMIC DNA]</scope>
    <source>
        <strain evidence="2 3">M1-105</strain>
    </source>
</reference>
<name>A0ABR3T1A3_9PEZI</name>
<organism evidence="2 3">
    <name type="scientific">Neofusicoccum ribis</name>
    <dbReference type="NCBI Taxonomy" id="45134"/>
    <lineage>
        <taxon>Eukaryota</taxon>
        <taxon>Fungi</taxon>
        <taxon>Dikarya</taxon>
        <taxon>Ascomycota</taxon>
        <taxon>Pezizomycotina</taxon>
        <taxon>Dothideomycetes</taxon>
        <taxon>Dothideomycetes incertae sedis</taxon>
        <taxon>Botryosphaeriales</taxon>
        <taxon>Botryosphaeriaceae</taxon>
        <taxon>Neofusicoccum</taxon>
    </lineage>
</organism>
<keyword evidence="3" id="KW-1185">Reference proteome</keyword>
<dbReference type="Proteomes" id="UP001521116">
    <property type="component" value="Unassembled WGS sequence"/>
</dbReference>
<gene>
    <name evidence="2" type="ORF">SLS56_003075</name>
</gene>
<dbReference type="EMBL" id="JAJVDC020000023">
    <property type="protein sequence ID" value="KAL1633212.1"/>
    <property type="molecule type" value="Genomic_DNA"/>
</dbReference>
<comment type="caution">
    <text evidence="2">The sequence shown here is derived from an EMBL/GenBank/DDBJ whole genome shotgun (WGS) entry which is preliminary data.</text>
</comment>
<protein>
    <submittedName>
        <fullName evidence="2">Uncharacterized protein</fullName>
    </submittedName>
</protein>
<feature type="compositionally biased region" description="Low complexity" evidence="1">
    <location>
        <begin position="187"/>
        <end position="203"/>
    </location>
</feature>
<feature type="region of interest" description="Disordered" evidence="1">
    <location>
        <begin position="1"/>
        <end position="40"/>
    </location>
</feature>
<sequence>MKTYLQAAEPEPQKPGLPEQLHPRKKRRHELPDNDDDILTRFDNIPPLDITEFEQALRLSQSVTDSFEAQFQEYAADRDGFRSGEYTPYRDYLDNVGKDFLENPAQILSNELKKGYNVFDSMDFWKNNKPTIPTVTSQPEGQRLHGAGPSRKQASYPLGVGGPARLRDSTSTPAPQFIAKAALPALSQSKNPSSSSDPDGLSSMIPSFAAEREASLTSTPMSTPSGTRKCARTSLPLIRMLRDGSYQSPEDFEEQDPKAFSSAAKFINKKERESKSKTRFKSWLSAESGHCLYQFVVSRIKSTKSKWHPGLERCRCCQACALAKDGPSLCIVLNEERTKFVVLPN</sequence>
<proteinExistence type="predicted"/>
<evidence type="ECO:0000313" key="2">
    <source>
        <dbReference type="EMBL" id="KAL1633212.1"/>
    </source>
</evidence>
<accession>A0ABR3T1A3</accession>
<evidence type="ECO:0000256" key="1">
    <source>
        <dbReference type="SAM" id="MobiDB-lite"/>
    </source>
</evidence>